<comment type="catalytic activity">
    <reaction evidence="1">
        <text>inosine + phosphate = alpha-D-ribose 1-phosphate + hypoxanthine</text>
        <dbReference type="Rhea" id="RHEA:27646"/>
        <dbReference type="ChEBI" id="CHEBI:17368"/>
        <dbReference type="ChEBI" id="CHEBI:17596"/>
        <dbReference type="ChEBI" id="CHEBI:43474"/>
        <dbReference type="ChEBI" id="CHEBI:57720"/>
        <dbReference type="EC" id="2.4.2.1"/>
    </reaction>
    <physiologicalReaction direction="left-to-right" evidence="1">
        <dbReference type="Rhea" id="RHEA:27647"/>
    </physiologicalReaction>
</comment>
<dbReference type="InterPro" id="IPR038371">
    <property type="entry name" value="Cu_polyphenol_OxRdtase_sf"/>
</dbReference>
<comment type="catalytic activity">
    <reaction evidence="7">
        <text>adenosine + H2O + H(+) = inosine + NH4(+)</text>
        <dbReference type="Rhea" id="RHEA:24408"/>
        <dbReference type="ChEBI" id="CHEBI:15377"/>
        <dbReference type="ChEBI" id="CHEBI:15378"/>
        <dbReference type="ChEBI" id="CHEBI:16335"/>
        <dbReference type="ChEBI" id="CHEBI:17596"/>
        <dbReference type="ChEBI" id="CHEBI:28938"/>
        <dbReference type="EC" id="3.5.4.4"/>
    </reaction>
    <physiologicalReaction direction="left-to-right" evidence="7">
        <dbReference type="Rhea" id="RHEA:24409"/>
    </physiologicalReaction>
</comment>
<name>A0A0F9B0L7_9ZZZZ</name>
<keyword evidence="5" id="KW-0378">Hydrolase</keyword>
<dbReference type="GO" id="GO:0017061">
    <property type="term" value="F:S-methyl-5-thioadenosine phosphorylase activity"/>
    <property type="evidence" value="ECO:0007669"/>
    <property type="project" value="UniProtKB-EC"/>
</dbReference>
<dbReference type="EMBL" id="LAZR01040062">
    <property type="protein sequence ID" value="KKL15444.1"/>
    <property type="molecule type" value="Genomic_DNA"/>
</dbReference>
<dbReference type="Pfam" id="PF02578">
    <property type="entry name" value="Cu-oxidase_4"/>
    <property type="match status" value="1"/>
</dbReference>
<dbReference type="InterPro" id="IPR011324">
    <property type="entry name" value="Cytotoxic_necrot_fac-like_cat"/>
</dbReference>
<keyword evidence="4" id="KW-0479">Metal-binding</keyword>
<dbReference type="PANTHER" id="PTHR30616:SF2">
    <property type="entry name" value="PURINE NUCLEOSIDE PHOSPHORYLASE LACC1"/>
    <property type="match status" value="1"/>
</dbReference>
<evidence type="ECO:0000256" key="3">
    <source>
        <dbReference type="ARBA" id="ARBA00022679"/>
    </source>
</evidence>
<dbReference type="SUPFAM" id="SSF64438">
    <property type="entry name" value="CNF1/YfiH-like putative cysteine hydrolases"/>
    <property type="match status" value="1"/>
</dbReference>
<proteinExistence type="inferred from homology"/>
<evidence type="ECO:0000256" key="5">
    <source>
        <dbReference type="ARBA" id="ARBA00022801"/>
    </source>
</evidence>
<dbReference type="InterPro" id="IPR003730">
    <property type="entry name" value="Cu_polyphenol_OxRdtase"/>
</dbReference>
<evidence type="ECO:0000256" key="8">
    <source>
        <dbReference type="ARBA" id="ARBA00048968"/>
    </source>
</evidence>
<evidence type="ECO:0000313" key="10">
    <source>
        <dbReference type="EMBL" id="KKL15444.1"/>
    </source>
</evidence>
<organism evidence="10">
    <name type="scientific">marine sediment metagenome</name>
    <dbReference type="NCBI Taxonomy" id="412755"/>
    <lineage>
        <taxon>unclassified sequences</taxon>
        <taxon>metagenomes</taxon>
        <taxon>ecological metagenomes</taxon>
    </lineage>
</organism>
<keyword evidence="3" id="KW-0808">Transferase</keyword>
<comment type="catalytic activity">
    <reaction evidence="9">
        <text>S-methyl-5'-thioadenosine + phosphate = 5-(methylsulfanyl)-alpha-D-ribose 1-phosphate + adenine</text>
        <dbReference type="Rhea" id="RHEA:11852"/>
        <dbReference type="ChEBI" id="CHEBI:16708"/>
        <dbReference type="ChEBI" id="CHEBI:17509"/>
        <dbReference type="ChEBI" id="CHEBI:43474"/>
        <dbReference type="ChEBI" id="CHEBI:58533"/>
        <dbReference type="EC" id="2.4.2.28"/>
    </reaction>
    <physiologicalReaction direction="left-to-right" evidence="9">
        <dbReference type="Rhea" id="RHEA:11853"/>
    </physiologicalReaction>
</comment>
<gene>
    <name evidence="10" type="ORF">LCGC14_2505540</name>
</gene>
<evidence type="ECO:0008006" key="11">
    <source>
        <dbReference type="Google" id="ProtNLM"/>
    </source>
</evidence>
<dbReference type="NCBIfam" id="TIGR00726">
    <property type="entry name" value="peptidoglycan editing factor PgeF"/>
    <property type="match status" value="1"/>
</dbReference>
<comment type="catalytic activity">
    <reaction evidence="8">
        <text>adenosine + phosphate = alpha-D-ribose 1-phosphate + adenine</text>
        <dbReference type="Rhea" id="RHEA:27642"/>
        <dbReference type="ChEBI" id="CHEBI:16335"/>
        <dbReference type="ChEBI" id="CHEBI:16708"/>
        <dbReference type="ChEBI" id="CHEBI:43474"/>
        <dbReference type="ChEBI" id="CHEBI:57720"/>
        <dbReference type="EC" id="2.4.2.1"/>
    </reaction>
    <physiologicalReaction direction="left-to-right" evidence="8">
        <dbReference type="Rhea" id="RHEA:27643"/>
    </physiologicalReaction>
</comment>
<evidence type="ECO:0000256" key="6">
    <source>
        <dbReference type="ARBA" id="ARBA00022833"/>
    </source>
</evidence>
<dbReference type="AlphaFoldDB" id="A0A0F9B0L7"/>
<comment type="similarity">
    <text evidence="2">Belongs to the purine nucleoside phosphorylase YfiH/LACC1 family.</text>
</comment>
<dbReference type="GO" id="GO:0005507">
    <property type="term" value="F:copper ion binding"/>
    <property type="evidence" value="ECO:0007669"/>
    <property type="project" value="TreeGrafter"/>
</dbReference>
<evidence type="ECO:0000256" key="9">
    <source>
        <dbReference type="ARBA" id="ARBA00049893"/>
    </source>
</evidence>
<sequence length="259" mass="28500">MMAVLKPDWPAPKNIHTAISTRRGGQSVSPWDELNLAFHVGDNPEAVEKNWQLLSEQLLSKKQPLPSCPQLLEQIHGTTIVTAECDGSIPVSDGCYTNQVGRVCTVMTADCLPILICNRTGTEVAAVHAGWRGLAAGIVGQAINRFDASPSELMVYLGPAISQSHFEVGAEVLDAFLANDFLAKASQQYVRRNIENCFIKKDAEHWQADIYGLAKIALHEQGVTQVFGAEYCTYVDAQKFYSYRRDGQTGRMASLIWIS</sequence>
<comment type="caution">
    <text evidence="10">The sequence shown here is derived from an EMBL/GenBank/DDBJ whole genome shotgun (WGS) entry which is preliminary data.</text>
</comment>
<dbReference type="GO" id="GO:0016787">
    <property type="term" value="F:hydrolase activity"/>
    <property type="evidence" value="ECO:0007669"/>
    <property type="project" value="UniProtKB-KW"/>
</dbReference>
<evidence type="ECO:0000256" key="7">
    <source>
        <dbReference type="ARBA" id="ARBA00047989"/>
    </source>
</evidence>
<evidence type="ECO:0000256" key="2">
    <source>
        <dbReference type="ARBA" id="ARBA00007353"/>
    </source>
</evidence>
<evidence type="ECO:0000256" key="1">
    <source>
        <dbReference type="ARBA" id="ARBA00000553"/>
    </source>
</evidence>
<dbReference type="PANTHER" id="PTHR30616">
    <property type="entry name" value="UNCHARACTERIZED PROTEIN YFIH"/>
    <property type="match status" value="1"/>
</dbReference>
<dbReference type="CDD" id="cd16833">
    <property type="entry name" value="YfiH"/>
    <property type="match status" value="1"/>
</dbReference>
<reference evidence="10" key="1">
    <citation type="journal article" date="2015" name="Nature">
        <title>Complex archaea that bridge the gap between prokaryotes and eukaryotes.</title>
        <authorList>
            <person name="Spang A."/>
            <person name="Saw J.H."/>
            <person name="Jorgensen S.L."/>
            <person name="Zaremba-Niedzwiedzka K."/>
            <person name="Martijn J."/>
            <person name="Lind A.E."/>
            <person name="van Eijk R."/>
            <person name="Schleper C."/>
            <person name="Guy L."/>
            <person name="Ettema T.J."/>
        </authorList>
    </citation>
    <scope>NUCLEOTIDE SEQUENCE</scope>
</reference>
<keyword evidence="6" id="KW-0862">Zinc</keyword>
<evidence type="ECO:0000256" key="4">
    <source>
        <dbReference type="ARBA" id="ARBA00022723"/>
    </source>
</evidence>
<protein>
    <recommendedName>
        <fullName evidence="11">Purine nucleoside phosphorylase</fullName>
    </recommendedName>
</protein>
<dbReference type="Gene3D" id="3.60.140.10">
    <property type="entry name" value="CNF1/YfiH-like putative cysteine hydrolases"/>
    <property type="match status" value="1"/>
</dbReference>
<accession>A0A0F9B0L7</accession>